<proteinExistence type="predicted"/>
<protein>
    <submittedName>
        <fullName evidence="2">Uncharacterized protein</fullName>
    </submittedName>
</protein>
<organism evidence="2">
    <name type="scientific">Rhipicephalus microplus</name>
    <name type="common">Cattle tick</name>
    <name type="synonym">Boophilus microplus</name>
    <dbReference type="NCBI Taxonomy" id="6941"/>
    <lineage>
        <taxon>Eukaryota</taxon>
        <taxon>Metazoa</taxon>
        <taxon>Ecdysozoa</taxon>
        <taxon>Arthropoda</taxon>
        <taxon>Chelicerata</taxon>
        <taxon>Arachnida</taxon>
        <taxon>Acari</taxon>
        <taxon>Parasitiformes</taxon>
        <taxon>Ixodida</taxon>
        <taxon>Ixodoidea</taxon>
        <taxon>Ixodidae</taxon>
        <taxon>Rhipicephalinae</taxon>
        <taxon>Rhipicephalus</taxon>
        <taxon>Boophilus</taxon>
    </lineage>
</organism>
<dbReference type="AlphaFoldDB" id="A0A6G4ZVC7"/>
<name>A0A6G4ZVC7_RHIMP</name>
<sequence>MATDFDSFDDLEETLKPGMAAGGRNELDETLIALENAVDQFHRDFAEFRKVFRKNKKGGNMKSENPVEQCTKYWMKLVETLQSSCSANANAKARPKRPSAEWTFEKPCFKEVMLLLRDGIHDQIEHQRQSLHQQKQLKKELKEDIKSLYLLSRELENRNLKTIEEIQKKHVNAKTSAAKECQQLILEVQHLHKKLQVEDMKVRDTLMSYSARSADARPPAYTGDSIIYNQILQAALDSLNEIQSQKSDALISELPTNSQWLKQLSTV</sequence>
<evidence type="ECO:0000313" key="2">
    <source>
        <dbReference type="EMBL" id="NIE42288.1"/>
    </source>
</evidence>
<evidence type="ECO:0000256" key="1">
    <source>
        <dbReference type="SAM" id="Coils"/>
    </source>
</evidence>
<feature type="coiled-coil region" evidence="1">
    <location>
        <begin position="124"/>
        <end position="158"/>
    </location>
</feature>
<dbReference type="OrthoDB" id="10546487at2759"/>
<keyword evidence="1" id="KW-0175">Coiled coil</keyword>
<dbReference type="VEuPathDB" id="VectorBase:LOC119180908"/>
<dbReference type="EMBL" id="GIKN01000015">
    <property type="protein sequence ID" value="NIE42288.1"/>
    <property type="molecule type" value="Transcribed_RNA"/>
</dbReference>
<reference evidence="2" key="1">
    <citation type="submission" date="2020-03" db="EMBL/GenBank/DDBJ databases">
        <title>A transcriptome and proteome of the tick Rhipicephalus microplus shaped by the genetic composition of its hosts and developmental stage.</title>
        <authorList>
            <person name="Garcia G.R."/>
            <person name="Ribeiro J.M.C."/>
            <person name="Maruyama S.R."/>
            <person name="Gardinasse L.G."/>
            <person name="Nelson K."/>
            <person name="Ferreira B.R."/>
            <person name="Andrade T.G."/>
            <person name="Santos I.K.F.M."/>
        </authorList>
    </citation>
    <scope>NUCLEOTIDE SEQUENCE</scope>
    <source>
        <strain evidence="2">NSGR</strain>
        <tissue evidence="2">Salivary glands</tissue>
    </source>
</reference>
<accession>A0A6G4ZVC7</accession>